<evidence type="ECO:0000256" key="1">
    <source>
        <dbReference type="SAM" id="MobiDB-lite"/>
    </source>
</evidence>
<dbReference type="OrthoDB" id="2411790at2759"/>
<feature type="region of interest" description="Disordered" evidence="1">
    <location>
        <begin position="154"/>
        <end position="181"/>
    </location>
</feature>
<feature type="compositionally biased region" description="Basic and acidic residues" evidence="1">
    <location>
        <begin position="172"/>
        <end position="181"/>
    </location>
</feature>
<accession>A0A9P6QDX9</accession>
<sequence>MQTPLDYACEMASKFETLWEAQLALGEIPSVLVPGNILEHCESESEPEPESEPESILSWPSALQNSHYCIALSPASSELMCKSEAVAEEEEEEEEVLQRCRRSIPQQEQFLLQRPCIQSQLSFIRQTLTEKPQENDTIPLSAVAQLSPSPSLYSVTSSLSSSKRRSSPENNEYLHERKDSGVFEQDNKDGIIIKLISETNGAESNLETEAAAVPTLDKEGGKELIEGVEAESRSDHITLKSETMNSSSYFSRSRCDDVEHMSEFPTLLTSVS</sequence>
<comment type="caution">
    <text evidence="2">The sequence shown here is derived from an EMBL/GenBank/DDBJ whole genome shotgun (WGS) entry which is preliminary data.</text>
</comment>
<name>A0A9P6QDX9_9FUNG</name>
<reference evidence="2" key="1">
    <citation type="journal article" date="2020" name="Fungal Divers.">
        <title>Resolving the Mortierellaceae phylogeny through synthesis of multi-gene phylogenetics and phylogenomics.</title>
        <authorList>
            <person name="Vandepol N."/>
            <person name="Liber J."/>
            <person name="Desiro A."/>
            <person name="Na H."/>
            <person name="Kennedy M."/>
            <person name="Barry K."/>
            <person name="Grigoriev I.V."/>
            <person name="Miller A.N."/>
            <person name="O'Donnell K."/>
            <person name="Stajich J.E."/>
            <person name="Bonito G."/>
        </authorList>
    </citation>
    <scope>NUCLEOTIDE SEQUENCE</scope>
    <source>
        <strain evidence="2">KOD948</strain>
    </source>
</reference>
<dbReference type="AlphaFoldDB" id="A0A9P6QDX9"/>
<protein>
    <submittedName>
        <fullName evidence="2">Uncharacterized protein</fullName>
    </submittedName>
</protein>
<dbReference type="Proteomes" id="UP000726737">
    <property type="component" value="Unassembled WGS sequence"/>
</dbReference>
<gene>
    <name evidence="2" type="ORF">BG011_002003</name>
</gene>
<keyword evidence="3" id="KW-1185">Reference proteome</keyword>
<proteinExistence type="predicted"/>
<dbReference type="EMBL" id="JAAAJA010000016">
    <property type="protein sequence ID" value="KAG0266513.1"/>
    <property type="molecule type" value="Genomic_DNA"/>
</dbReference>
<organism evidence="2 3">
    <name type="scientific">Mortierella polycephala</name>
    <dbReference type="NCBI Taxonomy" id="41804"/>
    <lineage>
        <taxon>Eukaryota</taxon>
        <taxon>Fungi</taxon>
        <taxon>Fungi incertae sedis</taxon>
        <taxon>Mucoromycota</taxon>
        <taxon>Mortierellomycotina</taxon>
        <taxon>Mortierellomycetes</taxon>
        <taxon>Mortierellales</taxon>
        <taxon>Mortierellaceae</taxon>
        <taxon>Mortierella</taxon>
    </lineage>
</organism>
<evidence type="ECO:0000313" key="2">
    <source>
        <dbReference type="EMBL" id="KAG0266513.1"/>
    </source>
</evidence>
<evidence type="ECO:0000313" key="3">
    <source>
        <dbReference type="Proteomes" id="UP000726737"/>
    </source>
</evidence>